<dbReference type="SUPFAM" id="SSF51735">
    <property type="entry name" value="NAD(P)-binding Rossmann-fold domains"/>
    <property type="match status" value="1"/>
</dbReference>
<dbReference type="Gene3D" id="3.40.50.720">
    <property type="entry name" value="NAD(P)-binding Rossmann-like Domain"/>
    <property type="match status" value="1"/>
</dbReference>
<dbReference type="NCBIfam" id="TIGR01777">
    <property type="entry name" value="yfcH"/>
    <property type="match status" value="1"/>
</dbReference>
<keyword evidence="5" id="KW-1185">Reference proteome</keyword>
<dbReference type="Pfam" id="PF01370">
    <property type="entry name" value="Epimerase"/>
    <property type="match status" value="1"/>
</dbReference>
<dbReference type="EMBL" id="JAEMNX010000011">
    <property type="protein sequence ID" value="MBJ7538216.1"/>
    <property type="molecule type" value="Genomic_DNA"/>
</dbReference>
<reference evidence="4" key="1">
    <citation type="submission" date="2020-12" db="EMBL/GenBank/DDBJ databases">
        <title>Marinomonas arctica sp. nov., a psychrotolerant bacterium isolated from the Arctic.</title>
        <authorList>
            <person name="Zhang Y."/>
        </authorList>
    </citation>
    <scope>NUCLEOTIDE SEQUENCE</scope>
    <source>
        <strain evidence="4">C1424</strain>
    </source>
</reference>
<gene>
    <name evidence="4" type="ORF">I8J31_11070</name>
</gene>
<evidence type="ECO:0000259" key="3">
    <source>
        <dbReference type="Pfam" id="PF08338"/>
    </source>
</evidence>
<proteinExistence type="inferred from homology"/>
<dbReference type="PANTHER" id="PTHR11092:SF0">
    <property type="entry name" value="EPIMERASE FAMILY PROTEIN SDR39U1"/>
    <property type="match status" value="1"/>
</dbReference>
<accession>A0A934JLW8</accession>
<dbReference type="Proteomes" id="UP000628710">
    <property type="component" value="Unassembled WGS sequence"/>
</dbReference>
<dbReference type="InterPro" id="IPR013549">
    <property type="entry name" value="DUF1731"/>
</dbReference>
<comment type="caution">
    <text evidence="4">The sequence shown here is derived from an EMBL/GenBank/DDBJ whole genome shotgun (WGS) entry which is preliminary data.</text>
</comment>
<sequence>MKILISGATGFIGQSLLPELLKSGHQITALVRQKDNRLDDSINQITLESLDSLDSQMDAFINLAGESIASKPWTKKRKKTLYDSRITLTNTVRKKLKQAPKLVISMSAVGFYGVSIDDVFTENATPSGGFAHDLCRDWENAAQTFTEGASRVVIFRLGVVLGAGGALEKMRLPFLCGLGGPIASGKQWFPWIHQRDVIKGVIAAINDDRYIGTYNFVSPQAIQQKDFAKQYARALKRPAFMPMPKWVLDLALGEMASLLTHGPKIIPQRLEQQGFQFEFANLDKALEDIEQKHQIY</sequence>
<protein>
    <submittedName>
        <fullName evidence="4">TIGR01777 family oxidoreductase</fullName>
    </submittedName>
</protein>
<comment type="similarity">
    <text evidence="1">Belongs to the NAD(P)-dependent epimerase/dehydratase family. SDR39U1 subfamily.</text>
</comment>
<feature type="domain" description="NAD-dependent epimerase/dehydratase" evidence="2">
    <location>
        <begin position="3"/>
        <end position="207"/>
    </location>
</feature>
<dbReference type="InterPro" id="IPR010099">
    <property type="entry name" value="SDR39U1"/>
</dbReference>
<dbReference type="AlphaFoldDB" id="A0A934JLW8"/>
<dbReference type="PANTHER" id="PTHR11092">
    <property type="entry name" value="SUGAR NUCLEOTIDE EPIMERASE RELATED"/>
    <property type="match status" value="1"/>
</dbReference>
<evidence type="ECO:0000256" key="1">
    <source>
        <dbReference type="ARBA" id="ARBA00009353"/>
    </source>
</evidence>
<name>A0A934JLW8_9GAMM</name>
<dbReference type="RefSeq" id="WP_199468622.1">
    <property type="nucleotide sequence ID" value="NZ_JAEMNX010000011.1"/>
</dbReference>
<evidence type="ECO:0000313" key="5">
    <source>
        <dbReference type="Proteomes" id="UP000628710"/>
    </source>
</evidence>
<dbReference type="Pfam" id="PF08338">
    <property type="entry name" value="DUF1731"/>
    <property type="match status" value="1"/>
</dbReference>
<dbReference type="InterPro" id="IPR001509">
    <property type="entry name" value="Epimerase_deHydtase"/>
</dbReference>
<organism evidence="4 5">
    <name type="scientific">Marinomonas transparens</name>
    <dbReference type="NCBI Taxonomy" id="2795388"/>
    <lineage>
        <taxon>Bacteria</taxon>
        <taxon>Pseudomonadati</taxon>
        <taxon>Pseudomonadota</taxon>
        <taxon>Gammaproteobacteria</taxon>
        <taxon>Oceanospirillales</taxon>
        <taxon>Oceanospirillaceae</taxon>
        <taxon>Marinomonas</taxon>
    </lineage>
</organism>
<evidence type="ECO:0000313" key="4">
    <source>
        <dbReference type="EMBL" id="MBJ7538216.1"/>
    </source>
</evidence>
<dbReference type="InterPro" id="IPR036291">
    <property type="entry name" value="NAD(P)-bd_dom_sf"/>
</dbReference>
<feature type="domain" description="DUF1731" evidence="3">
    <location>
        <begin position="243"/>
        <end position="289"/>
    </location>
</feature>
<evidence type="ECO:0000259" key="2">
    <source>
        <dbReference type="Pfam" id="PF01370"/>
    </source>
</evidence>